<dbReference type="Gene3D" id="3.30.300.20">
    <property type="match status" value="1"/>
</dbReference>
<dbReference type="PANTHER" id="PTHR39624:SF2">
    <property type="entry name" value="OSMC-LIKE PROTEIN"/>
    <property type="match status" value="1"/>
</dbReference>
<proteinExistence type="predicted"/>
<dbReference type="InterPro" id="IPR036102">
    <property type="entry name" value="OsmC/Ohrsf"/>
</dbReference>
<accession>A0ABU1PPN2</accession>
<name>A0ABU1PPN2_9PSEU</name>
<comment type="caution">
    <text evidence="1">The sequence shown here is derived from an EMBL/GenBank/DDBJ whole genome shotgun (WGS) entry which is preliminary data.</text>
</comment>
<dbReference type="EMBL" id="JAVDSG010000001">
    <property type="protein sequence ID" value="MDR6592625.1"/>
    <property type="molecule type" value="Genomic_DNA"/>
</dbReference>
<dbReference type="RefSeq" id="WP_310304320.1">
    <property type="nucleotide sequence ID" value="NZ_BAAAXB010000001.1"/>
</dbReference>
<dbReference type="Pfam" id="PF02566">
    <property type="entry name" value="OsmC"/>
    <property type="match status" value="1"/>
</dbReference>
<reference evidence="1 2" key="1">
    <citation type="submission" date="2023-07" db="EMBL/GenBank/DDBJ databases">
        <title>Sequencing the genomes of 1000 actinobacteria strains.</title>
        <authorList>
            <person name="Klenk H.-P."/>
        </authorList>
    </citation>
    <scope>NUCLEOTIDE SEQUENCE [LARGE SCALE GENOMIC DNA]</scope>
    <source>
        <strain evidence="1 2">DSM 43749</strain>
    </source>
</reference>
<dbReference type="InterPro" id="IPR003718">
    <property type="entry name" value="OsmC/Ohr_fam"/>
</dbReference>
<dbReference type="Proteomes" id="UP001268819">
    <property type="component" value="Unassembled WGS sequence"/>
</dbReference>
<organism evidence="1 2">
    <name type="scientific">Saccharothrix longispora</name>
    <dbReference type="NCBI Taxonomy" id="33920"/>
    <lineage>
        <taxon>Bacteria</taxon>
        <taxon>Bacillati</taxon>
        <taxon>Actinomycetota</taxon>
        <taxon>Actinomycetes</taxon>
        <taxon>Pseudonocardiales</taxon>
        <taxon>Pseudonocardiaceae</taxon>
        <taxon>Saccharothrix</taxon>
    </lineage>
</organism>
<evidence type="ECO:0000313" key="2">
    <source>
        <dbReference type="Proteomes" id="UP001268819"/>
    </source>
</evidence>
<dbReference type="InterPro" id="IPR015946">
    <property type="entry name" value="KH_dom-like_a/b"/>
</dbReference>
<dbReference type="SUPFAM" id="SSF82784">
    <property type="entry name" value="OsmC-like"/>
    <property type="match status" value="1"/>
</dbReference>
<gene>
    <name evidence="1" type="ORF">J2S66_001009</name>
</gene>
<sequence>MSNATKTAQVSVAFAGGEEYVVAMRGHLVPTDQPPADGGADAGPSPVELLVGSMATCTAFYAGRFLDRHGLPRAGLRVTADYRMGADPQRRVTDVRLDVTVPAGLPESRKTALLAVLQHCTVHNTLRHPPEIIIELDEVES</sequence>
<keyword evidence="2" id="KW-1185">Reference proteome</keyword>
<protein>
    <submittedName>
        <fullName evidence="1">OsmC-like protein</fullName>
    </submittedName>
</protein>
<dbReference type="PANTHER" id="PTHR39624">
    <property type="entry name" value="PROTEIN INVOLVED IN RIMO-MEDIATED BETA-METHYLTHIOLATION OF RIBOSOMAL PROTEIN S12 YCAO"/>
    <property type="match status" value="1"/>
</dbReference>
<evidence type="ECO:0000313" key="1">
    <source>
        <dbReference type="EMBL" id="MDR6592625.1"/>
    </source>
</evidence>